<evidence type="ECO:0000256" key="1">
    <source>
        <dbReference type="SAM" id="Phobius"/>
    </source>
</evidence>
<sequence>MKKPVFLLYAFVIALLFNLKVWDADILARLKSHNLIPLLLITIAGFWAYAIWIGRQYGRLLRKQHNIGLETETIPLSYRHQLGYILWAIVPVVIVHMAFIWCVASIVPNTQAVVFAYMRDYLPVFVLVVGGYTGLLLFRPEYALENSFPQKVVEIKEVLPPDIDERVGLYTLFQHLMKQQGLGPVFDYTDGLSVRFFDIALIKTHSKEYYVYLNDGDKLRADDILKELKARGLDRWMIKISKYYCINMLLVAYPIEKPRSHVELTRTIYSRMVQKIPAEDLDKMCKIGPVMKDAVENFLADNDGMKYEGWDSFIPLR</sequence>
<keyword evidence="3" id="KW-1185">Reference proteome</keyword>
<feature type="transmembrane region" description="Helical" evidence="1">
    <location>
        <begin position="33"/>
        <end position="53"/>
    </location>
</feature>
<reference evidence="2 3" key="1">
    <citation type="submission" date="2018-02" db="EMBL/GenBank/DDBJ databases">
        <title>The draft genome of Sphingobacterium sp. 5JN-11.</title>
        <authorList>
            <person name="Liu L."/>
            <person name="Li L."/>
            <person name="Liang L."/>
            <person name="Zhang X."/>
            <person name="Wang T."/>
        </authorList>
    </citation>
    <scope>NUCLEOTIDE SEQUENCE [LARGE SCALE GENOMIC DNA]</scope>
    <source>
        <strain evidence="2 3">5JN-11</strain>
    </source>
</reference>
<keyword evidence="1" id="KW-0472">Membrane</keyword>
<feature type="transmembrane region" description="Helical" evidence="1">
    <location>
        <begin position="84"/>
        <end position="106"/>
    </location>
</feature>
<dbReference type="EMBL" id="PVBQ01000006">
    <property type="protein sequence ID" value="PRD47635.1"/>
    <property type="molecule type" value="Genomic_DNA"/>
</dbReference>
<accession>A0A2S9J4D7</accession>
<gene>
    <name evidence="2" type="ORF">C5745_10025</name>
</gene>
<keyword evidence="1" id="KW-1133">Transmembrane helix</keyword>
<comment type="caution">
    <text evidence="2">The sequence shown here is derived from an EMBL/GenBank/DDBJ whole genome shotgun (WGS) entry which is preliminary data.</text>
</comment>
<evidence type="ECO:0000313" key="2">
    <source>
        <dbReference type="EMBL" id="PRD47635.1"/>
    </source>
</evidence>
<proteinExistence type="predicted"/>
<dbReference type="AlphaFoldDB" id="A0A2S9J4D7"/>
<dbReference type="RefSeq" id="WP_105716858.1">
    <property type="nucleotide sequence ID" value="NZ_PVBQ01000006.1"/>
</dbReference>
<dbReference type="Proteomes" id="UP000239711">
    <property type="component" value="Unassembled WGS sequence"/>
</dbReference>
<organism evidence="2 3">
    <name type="scientific">Sphingobacterium haloxyli</name>
    <dbReference type="NCBI Taxonomy" id="2100533"/>
    <lineage>
        <taxon>Bacteria</taxon>
        <taxon>Pseudomonadati</taxon>
        <taxon>Bacteroidota</taxon>
        <taxon>Sphingobacteriia</taxon>
        <taxon>Sphingobacteriales</taxon>
        <taxon>Sphingobacteriaceae</taxon>
        <taxon>Sphingobacterium</taxon>
    </lineage>
</organism>
<name>A0A2S9J4D7_9SPHI</name>
<feature type="transmembrane region" description="Helical" evidence="1">
    <location>
        <begin position="121"/>
        <end position="138"/>
    </location>
</feature>
<evidence type="ECO:0000313" key="3">
    <source>
        <dbReference type="Proteomes" id="UP000239711"/>
    </source>
</evidence>
<dbReference type="OrthoDB" id="696372at2"/>
<keyword evidence="1" id="KW-0812">Transmembrane</keyword>
<protein>
    <submittedName>
        <fullName evidence="2">Uncharacterized protein</fullName>
    </submittedName>
</protein>